<dbReference type="GO" id="GO:0005525">
    <property type="term" value="F:GTP binding"/>
    <property type="evidence" value="ECO:0007669"/>
    <property type="project" value="UniProtKB-UniRule"/>
</dbReference>
<keyword evidence="6" id="KW-0963">Cytoplasm</keyword>
<dbReference type="CDD" id="cd16262">
    <property type="entry name" value="EFG_III"/>
    <property type="match status" value="1"/>
</dbReference>
<dbReference type="NCBIfam" id="TIGR00231">
    <property type="entry name" value="small_GTP"/>
    <property type="match status" value="1"/>
</dbReference>
<evidence type="ECO:0000256" key="5">
    <source>
        <dbReference type="ARBA" id="ARBA00023134"/>
    </source>
</evidence>
<dbReference type="KEGG" id="schv:BRCON_0713"/>
<dbReference type="CDD" id="cd04088">
    <property type="entry name" value="EFG_mtEFG_II"/>
    <property type="match status" value="1"/>
</dbReference>
<dbReference type="SUPFAM" id="SSF54980">
    <property type="entry name" value="EF-G C-terminal domain-like"/>
    <property type="match status" value="2"/>
</dbReference>
<dbReference type="Proteomes" id="UP000262583">
    <property type="component" value="Chromosome"/>
</dbReference>
<feature type="domain" description="Tr-type G" evidence="8">
    <location>
        <begin position="8"/>
        <end position="287"/>
    </location>
</feature>
<sequence>MGRKTPLSRVRNIGIMAHIDAGKTTTTERILFYTGRTYKIGEVHEGAAEMDWMEQERERGITITSASTQCTWRDHHINIIDTPGHVDFTVEVERSIRVLDGAIALFCAVGGVEPQSETVWRQADKYGVPRLAFVNKMDRIGADFFGTVEMMRDRLGCHPVPIQIPVGVEDSFRGVIDLVAMKAILWPLEDEWKGTRYEVAEIPDEYREQAIEWHAKMLEAIAEYDDSFMEKYLQQENHDFSPEELKPLLRQSVLSAKITPVLCGSSFKNKGVQPLLDAVIDYLPSPLDIPAVTGENPETGEIEERRPDDNQPFAALAFKIMTDPHVGKLTYFRVYSGLLRSGSYVFNSSKDKTERVGRILLMHANDREPLDEVRTGDIAAAVGFKYTQTGDTLCDPDHPILLEPMTFPEPVIHIAVEPKTKQDQDRLSTALQRLAEEDPTFRVHTDEETNQTILSGMGELHLEIIVDRLRREFKVEANVGRPQVAYRETITKSIDRAEGKYIRQSGGRGQYGHVVLRIEPMPPGFGFEFHSEIVGGVVPKEYIPAVEKGVVGAMKTGVLAGYPMVDIKVTLVDGSFHPVDSSEMAFEFAGSIAFKEGARKCDPELLEPIMLVEVVTPEEFFGDVLGDLTSRRGKIEETMRRGNAQVVRANVPLSEMFGYATDLRSRTQGRATYTMQFSHYEKVPRAIFEKITGQDIVNR</sequence>
<dbReference type="InterPro" id="IPR031157">
    <property type="entry name" value="G_TR_CS"/>
</dbReference>
<dbReference type="InterPro" id="IPR005225">
    <property type="entry name" value="Small_GTP-bd"/>
</dbReference>
<evidence type="ECO:0000256" key="7">
    <source>
        <dbReference type="NCBIfam" id="TIGR00484"/>
    </source>
</evidence>
<dbReference type="SMART" id="SM00889">
    <property type="entry name" value="EFG_IV"/>
    <property type="match status" value="1"/>
</dbReference>
<evidence type="ECO:0000259" key="8">
    <source>
        <dbReference type="PROSITE" id="PS51722"/>
    </source>
</evidence>
<feature type="binding site" evidence="6">
    <location>
        <begin position="135"/>
        <end position="138"/>
    </location>
    <ligand>
        <name>GTP</name>
        <dbReference type="ChEBI" id="CHEBI:37565"/>
    </ligand>
</feature>
<reference evidence="9 10" key="1">
    <citation type="submission" date="2018-05" db="EMBL/GenBank/DDBJ databases">
        <title>A metagenomic window into the 2 km-deep terrestrial subsurface aquifer revealed taxonomically and functionally diverse microbial community comprising novel uncultured bacterial lineages.</title>
        <authorList>
            <person name="Kadnikov V.V."/>
            <person name="Mardanov A.V."/>
            <person name="Beletsky A.V."/>
            <person name="Banks D."/>
            <person name="Pimenov N.V."/>
            <person name="Frank Y.A."/>
            <person name="Karnachuk O.V."/>
            <person name="Ravin N.V."/>
        </authorList>
    </citation>
    <scope>NUCLEOTIDE SEQUENCE [LARGE SCALE GENOMIC DNA]</scope>
    <source>
        <strain evidence="9">BY</strain>
    </source>
</reference>
<dbReference type="GO" id="GO:0032790">
    <property type="term" value="P:ribosome disassembly"/>
    <property type="evidence" value="ECO:0007669"/>
    <property type="project" value="TreeGrafter"/>
</dbReference>
<evidence type="ECO:0000256" key="2">
    <source>
        <dbReference type="ARBA" id="ARBA00022741"/>
    </source>
</evidence>
<dbReference type="Gene3D" id="3.30.70.870">
    <property type="entry name" value="Elongation Factor G (Translational Gtpase), domain 3"/>
    <property type="match status" value="1"/>
</dbReference>
<dbReference type="InterPro" id="IPR041095">
    <property type="entry name" value="EFG_II"/>
</dbReference>
<dbReference type="InterPro" id="IPR035649">
    <property type="entry name" value="EFG_V"/>
</dbReference>
<dbReference type="InterPro" id="IPR004540">
    <property type="entry name" value="Transl_elong_EFG/EF2"/>
</dbReference>
<keyword evidence="2 6" id="KW-0547">Nucleotide-binding</keyword>
<dbReference type="PRINTS" id="PR00315">
    <property type="entry name" value="ELONGATNFCT"/>
</dbReference>
<dbReference type="NCBIfam" id="NF009379">
    <property type="entry name" value="PRK12740.1-3"/>
    <property type="match status" value="1"/>
</dbReference>
<dbReference type="FunFam" id="2.40.30.10:FF:000006">
    <property type="entry name" value="Elongation factor G"/>
    <property type="match status" value="1"/>
</dbReference>
<evidence type="ECO:0000256" key="4">
    <source>
        <dbReference type="ARBA" id="ARBA00022917"/>
    </source>
</evidence>
<keyword evidence="4 6" id="KW-0648">Protein biosynthesis</keyword>
<dbReference type="GO" id="GO:0005737">
    <property type="term" value="C:cytoplasm"/>
    <property type="evidence" value="ECO:0007669"/>
    <property type="project" value="UniProtKB-SubCell"/>
</dbReference>
<dbReference type="GO" id="GO:0003924">
    <property type="term" value="F:GTPase activity"/>
    <property type="evidence" value="ECO:0007669"/>
    <property type="project" value="InterPro"/>
</dbReference>
<dbReference type="HAMAP" id="MF_00054_B">
    <property type="entry name" value="EF_G_EF_2_B"/>
    <property type="match status" value="1"/>
</dbReference>
<evidence type="ECO:0000256" key="1">
    <source>
        <dbReference type="ARBA" id="ARBA00005870"/>
    </source>
</evidence>
<dbReference type="PANTHER" id="PTHR43261:SF1">
    <property type="entry name" value="RIBOSOME-RELEASING FACTOR 2, MITOCHONDRIAL"/>
    <property type="match status" value="1"/>
</dbReference>
<dbReference type="InterPro" id="IPR005517">
    <property type="entry name" value="Transl_elong_EFG/EF2_IV"/>
</dbReference>
<dbReference type="Pfam" id="PF03764">
    <property type="entry name" value="EFG_IV"/>
    <property type="match status" value="1"/>
</dbReference>
<dbReference type="InterPro" id="IPR014721">
    <property type="entry name" value="Ribsml_uS5_D2-typ_fold_subgr"/>
</dbReference>
<evidence type="ECO:0000313" key="10">
    <source>
        <dbReference type="Proteomes" id="UP000262583"/>
    </source>
</evidence>
<dbReference type="InterPro" id="IPR000640">
    <property type="entry name" value="EFG_V-like"/>
</dbReference>
<dbReference type="SUPFAM" id="SSF52540">
    <property type="entry name" value="P-loop containing nucleoside triphosphate hydrolases"/>
    <property type="match status" value="1"/>
</dbReference>
<dbReference type="FunFam" id="3.30.70.240:FF:000001">
    <property type="entry name" value="Elongation factor G"/>
    <property type="match status" value="1"/>
</dbReference>
<dbReference type="CDD" id="cd01434">
    <property type="entry name" value="EFG_mtEFG1_IV"/>
    <property type="match status" value="1"/>
</dbReference>
<proteinExistence type="inferred from homology"/>
<dbReference type="SUPFAM" id="SSF54211">
    <property type="entry name" value="Ribosomal protein S5 domain 2-like"/>
    <property type="match status" value="1"/>
</dbReference>
<dbReference type="PANTHER" id="PTHR43261">
    <property type="entry name" value="TRANSLATION ELONGATION FACTOR G-RELATED"/>
    <property type="match status" value="1"/>
</dbReference>
<dbReference type="NCBIfam" id="NF009381">
    <property type="entry name" value="PRK12740.1-5"/>
    <property type="match status" value="1"/>
</dbReference>
<dbReference type="InterPro" id="IPR035647">
    <property type="entry name" value="EFG_III/V"/>
</dbReference>
<feature type="binding site" evidence="6">
    <location>
        <begin position="81"/>
        <end position="85"/>
    </location>
    <ligand>
        <name>GTP</name>
        <dbReference type="ChEBI" id="CHEBI:37565"/>
    </ligand>
</feature>
<dbReference type="InterPro" id="IPR053905">
    <property type="entry name" value="EF-G-like_DII"/>
</dbReference>
<dbReference type="Gene3D" id="3.30.230.10">
    <property type="match status" value="1"/>
</dbReference>
<dbReference type="InterPro" id="IPR009000">
    <property type="entry name" value="Transl_B-barrel_sf"/>
</dbReference>
<comment type="function">
    <text evidence="6">Catalyzes the GTP-dependent ribosomal translocation step during translation elongation. During this step, the ribosome changes from the pre-translocational (PRE) to the post-translocational (POST) state as the newly formed A-site-bound peptidyl-tRNA and P-site-bound deacylated tRNA move to the P and E sites, respectively. Catalyzes the coordinated movement of the two tRNA molecules, the mRNA and conformational changes in the ribosome.</text>
</comment>
<protein>
    <recommendedName>
        <fullName evidence="6 7">Elongation factor G</fullName>
        <shortName evidence="6">EF-G</shortName>
    </recommendedName>
</protein>
<dbReference type="EMBL" id="CP030759">
    <property type="protein sequence ID" value="AXA35490.1"/>
    <property type="molecule type" value="Genomic_DNA"/>
</dbReference>
<evidence type="ECO:0000256" key="3">
    <source>
        <dbReference type="ARBA" id="ARBA00022768"/>
    </source>
</evidence>
<organism evidence="9 10">
    <name type="scientific">Sumerlaea chitinivorans</name>
    <dbReference type="NCBI Taxonomy" id="2250252"/>
    <lineage>
        <taxon>Bacteria</taxon>
        <taxon>Candidatus Sumerlaeota</taxon>
        <taxon>Candidatus Sumerlaeia</taxon>
        <taxon>Candidatus Sumerlaeales</taxon>
        <taxon>Candidatus Sumerlaeaceae</taxon>
        <taxon>Candidatus Sumerlaea</taxon>
    </lineage>
</organism>
<comment type="similarity">
    <text evidence="1 6">Belongs to the TRAFAC class translation factor GTPase superfamily. Classic translation factor GTPase family. EF-G/EF-2 subfamily.</text>
</comment>
<dbReference type="PROSITE" id="PS51722">
    <property type="entry name" value="G_TR_2"/>
    <property type="match status" value="1"/>
</dbReference>
<gene>
    <name evidence="6" type="primary">fusA</name>
    <name evidence="9" type="ORF">BRCON_0713</name>
</gene>
<dbReference type="Pfam" id="PF14492">
    <property type="entry name" value="EFG_III"/>
    <property type="match status" value="1"/>
</dbReference>
<dbReference type="FunFam" id="3.40.50.300:FF:000029">
    <property type="entry name" value="Elongation factor G"/>
    <property type="match status" value="1"/>
</dbReference>
<dbReference type="AlphaFoldDB" id="A0A2Z4Y306"/>
<dbReference type="SUPFAM" id="SSF50447">
    <property type="entry name" value="Translation proteins"/>
    <property type="match status" value="1"/>
</dbReference>
<dbReference type="CDD" id="cd03713">
    <property type="entry name" value="EFG_mtEFG_C"/>
    <property type="match status" value="1"/>
</dbReference>
<dbReference type="InterPro" id="IPR009022">
    <property type="entry name" value="EFG_III"/>
</dbReference>
<name>A0A2Z4Y306_SUMC1</name>
<dbReference type="Gene3D" id="3.40.50.300">
    <property type="entry name" value="P-loop containing nucleotide triphosphate hydrolases"/>
    <property type="match status" value="1"/>
</dbReference>
<dbReference type="InterPro" id="IPR027417">
    <property type="entry name" value="P-loop_NTPase"/>
</dbReference>
<dbReference type="Pfam" id="PF00679">
    <property type="entry name" value="EFG_C"/>
    <property type="match status" value="1"/>
</dbReference>
<dbReference type="InterPro" id="IPR047872">
    <property type="entry name" value="EFG_IV"/>
</dbReference>
<keyword evidence="5 6" id="KW-0342">GTP-binding</keyword>
<dbReference type="InterPro" id="IPR020568">
    <property type="entry name" value="Ribosomal_Su5_D2-typ_SF"/>
</dbReference>
<evidence type="ECO:0000256" key="6">
    <source>
        <dbReference type="HAMAP-Rule" id="MF_00054"/>
    </source>
</evidence>
<dbReference type="PROSITE" id="PS00301">
    <property type="entry name" value="G_TR_1"/>
    <property type="match status" value="1"/>
</dbReference>
<accession>A0A2Z4Y306</accession>
<keyword evidence="3 6" id="KW-0251">Elongation factor</keyword>
<dbReference type="Pfam" id="PF00009">
    <property type="entry name" value="GTP_EFTU"/>
    <property type="match status" value="1"/>
</dbReference>
<dbReference type="FunFam" id="3.30.70.870:FF:000001">
    <property type="entry name" value="Elongation factor G"/>
    <property type="match status" value="1"/>
</dbReference>
<dbReference type="Gene3D" id="2.40.30.10">
    <property type="entry name" value="Translation factors"/>
    <property type="match status" value="1"/>
</dbReference>
<dbReference type="CDD" id="cd01886">
    <property type="entry name" value="EF-G"/>
    <property type="match status" value="1"/>
</dbReference>
<dbReference type="SMART" id="SM00838">
    <property type="entry name" value="EFG_C"/>
    <property type="match status" value="1"/>
</dbReference>
<dbReference type="InterPro" id="IPR000795">
    <property type="entry name" value="T_Tr_GTP-bd_dom"/>
</dbReference>
<dbReference type="GO" id="GO:0003746">
    <property type="term" value="F:translation elongation factor activity"/>
    <property type="evidence" value="ECO:0007669"/>
    <property type="project" value="UniProtKB-UniRule"/>
</dbReference>
<dbReference type="NCBIfam" id="TIGR00484">
    <property type="entry name" value="EF-G"/>
    <property type="match status" value="1"/>
</dbReference>
<comment type="subcellular location">
    <subcellularLocation>
        <location evidence="6">Cytoplasm</location>
    </subcellularLocation>
</comment>
<dbReference type="Pfam" id="PF22042">
    <property type="entry name" value="EF-G_D2"/>
    <property type="match status" value="1"/>
</dbReference>
<dbReference type="FunFam" id="3.30.230.10:FF:000003">
    <property type="entry name" value="Elongation factor G"/>
    <property type="match status" value="1"/>
</dbReference>
<dbReference type="Gene3D" id="3.30.70.240">
    <property type="match status" value="1"/>
</dbReference>
<evidence type="ECO:0000313" key="9">
    <source>
        <dbReference type="EMBL" id="AXA35490.1"/>
    </source>
</evidence>
<feature type="binding site" evidence="6">
    <location>
        <begin position="17"/>
        <end position="24"/>
    </location>
    <ligand>
        <name>GTP</name>
        <dbReference type="ChEBI" id="CHEBI:37565"/>
    </ligand>
</feature>